<protein>
    <submittedName>
        <fullName evidence="2">Uncharacterized protein</fullName>
    </submittedName>
</protein>
<organism evidence="2 4">
    <name type="scientific">Candidatus Iainarchaeum sp</name>
    <dbReference type="NCBI Taxonomy" id="3101447"/>
    <lineage>
        <taxon>Archaea</taxon>
        <taxon>Candidatus Iainarchaeota</taxon>
        <taxon>Candidatus Iainarchaeia</taxon>
        <taxon>Candidatus Iainarchaeales</taxon>
        <taxon>Candidatus Iainarchaeaceae</taxon>
        <taxon>Candidatus Iainarchaeum</taxon>
    </lineage>
</organism>
<accession>A0A7J4JE77</accession>
<reference evidence="2" key="1">
    <citation type="journal article" date="2020" name="bioRxiv">
        <title>A rank-normalized archaeal taxonomy based on genome phylogeny resolves widespread incomplete and uneven classifications.</title>
        <authorList>
            <person name="Rinke C."/>
            <person name="Chuvochina M."/>
            <person name="Mussig A.J."/>
            <person name="Chaumeil P.-A."/>
            <person name="Waite D.W."/>
            <person name="Whitman W.B."/>
            <person name="Parks D.H."/>
            <person name="Hugenholtz P."/>
        </authorList>
    </citation>
    <scope>NUCLEOTIDE SEQUENCE</scope>
    <source>
        <strain evidence="2">UBA10219</strain>
    </source>
</reference>
<dbReference type="Proteomes" id="UP000564964">
    <property type="component" value="Unassembled WGS sequence"/>
</dbReference>
<evidence type="ECO:0000313" key="4">
    <source>
        <dbReference type="Proteomes" id="UP000564964"/>
    </source>
</evidence>
<comment type="caution">
    <text evidence="2">The sequence shown here is derived from an EMBL/GenBank/DDBJ whole genome shotgun (WGS) entry which is preliminary data.</text>
</comment>
<name>A0A7J4JE77_9ARCH</name>
<evidence type="ECO:0000256" key="1">
    <source>
        <dbReference type="SAM" id="MobiDB-lite"/>
    </source>
</evidence>
<dbReference type="AlphaFoldDB" id="A0A7J4JE77"/>
<reference evidence="3" key="2">
    <citation type="submission" date="2021-03" db="EMBL/GenBank/DDBJ databases">
        <authorList>
            <person name="Jaffe A."/>
        </authorList>
    </citation>
    <scope>NUCLEOTIDE SEQUENCE</scope>
    <source>
        <strain evidence="3">RIFCSPLOWO2_01_FULL_58_19</strain>
    </source>
</reference>
<dbReference type="EMBL" id="JAGVWE010000005">
    <property type="protein sequence ID" value="MBS3063432.1"/>
    <property type="molecule type" value="Genomic_DNA"/>
</dbReference>
<proteinExistence type="predicted"/>
<dbReference type="Proteomes" id="UP000678237">
    <property type="component" value="Unassembled WGS sequence"/>
</dbReference>
<reference evidence="3" key="3">
    <citation type="submission" date="2021-05" db="EMBL/GenBank/DDBJ databases">
        <title>Protein family content uncovers lineage relationships and bacterial pathway maintenance mechanisms in DPANN archaea.</title>
        <authorList>
            <person name="Castelle C.J."/>
            <person name="Meheust R."/>
            <person name="Jaffe A.L."/>
            <person name="Seitz K."/>
            <person name="Gong X."/>
            <person name="Baker B.J."/>
            <person name="Banfield J.F."/>
        </authorList>
    </citation>
    <scope>NUCLEOTIDE SEQUENCE</scope>
    <source>
        <strain evidence="3">RIFCSPLOWO2_01_FULL_58_19</strain>
    </source>
</reference>
<evidence type="ECO:0000313" key="3">
    <source>
        <dbReference type="EMBL" id="MBS3063432.1"/>
    </source>
</evidence>
<dbReference type="EMBL" id="DUGH01000035">
    <property type="protein sequence ID" value="HIH16061.1"/>
    <property type="molecule type" value="Genomic_DNA"/>
</dbReference>
<sequence length="138" mass="15862">MPKPGPHKPMPDPFRRHKRGPLTGLWARNPTVFSEATQRAIAEAGRDLDEMGRKADVERWGVHARQRQYANFRHQETFARSPSKRLLPRKVNHNTLKVILKYLESGNKIAVSLKGLTWIYNNENPHLREAVASTHPIT</sequence>
<evidence type="ECO:0000313" key="2">
    <source>
        <dbReference type="EMBL" id="HIH16061.1"/>
    </source>
</evidence>
<feature type="region of interest" description="Disordered" evidence="1">
    <location>
        <begin position="1"/>
        <end position="21"/>
    </location>
</feature>
<gene>
    <name evidence="2" type="ORF">HA252_01510</name>
    <name evidence="3" type="ORF">J4203_06180</name>
</gene>